<proteinExistence type="predicted"/>
<reference evidence="1 2" key="1">
    <citation type="submission" date="2014-10" db="EMBL/GenBank/DDBJ databases">
        <title>Genome sequence of Micropolyspora internatus JCM3315.</title>
        <authorList>
            <person name="Shin S.-K."/>
            <person name="Yi H."/>
        </authorList>
    </citation>
    <scope>NUCLEOTIDE SEQUENCE [LARGE SCALE GENOMIC DNA]</scope>
    <source>
        <strain evidence="1 2">JCM 3315</strain>
    </source>
</reference>
<dbReference type="AlphaFoldDB" id="A0A837DDF1"/>
<accession>A0A837DDF1</accession>
<gene>
    <name evidence="1" type="ORF">MINT15_25610</name>
</gene>
<comment type="caution">
    <text evidence="1">The sequence shown here is derived from an EMBL/GenBank/DDBJ whole genome shotgun (WGS) entry which is preliminary data.</text>
</comment>
<dbReference type="EMBL" id="JRZE01000005">
    <property type="protein sequence ID" value="KHF43836.1"/>
    <property type="molecule type" value="Genomic_DNA"/>
</dbReference>
<protein>
    <submittedName>
        <fullName evidence="1">Uncharacterized protein</fullName>
    </submittedName>
</protein>
<organism evidence="1 2">
    <name type="scientific">Saccharomonospora viridis</name>
    <dbReference type="NCBI Taxonomy" id="1852"/>
    <lineage>
        <taxon>Bacteria</taxon>
        <taxon>Bacillati</taxon>
        <taxon>Actinomycetota</taxon>
        <taxon>Actinomycetes</taxon>
        <taxon>Pseudonocardiales</taxon>
        <taxon>Pseudonocardiaceae</taxon>
        <taxon>Saccharomonospora</taxon>
    </lineage>
</organism>
<name>A0A837DDF1_9PSEU</name>
<evidence type="ECO:0000313" key="2">
    <source>
        <dbReference type="Proteomes" id="UP000030848"/>
    </source>
</evidence>
<dbReference type="Proteomes" id="UP000030848">
    <property type="component" value="Unassembled WGS sequence"/>
</dbReference>
<evidence type="ECO:0000313" key="1">
    <source>
        <dbReference type="EMBL" id="KHF43836.1"/>
    </source>
</evidence>
<sequence>MRRIRWRQQNMVTRSNYPRELAHCASLLIENHVTSVPTIVV</sequence>